<accession>A0A1E7ZC63</accession>
<protein>
    <recommendedName>
        <fullName evidence="3">Carrier domain-containing protein</fullName>
    </recommendedName>
</protein>
<name>A0A1E7ZC63_9ALTE</name>
<comment type="caution">
    <text evidence="1">The sequence shown here is derived from an EMBL/GenBank/DDBJ whole genome shotgun (WGS) entry which is preliminary data.</text>
</comment>
<dbReference type="AlphaFoldDB" id="A0A1E7ZC63"/>
<evidence type="ECO:0000313" key="2">
    <source>
        <dbReference type="Proteomes" id="UP000175691"/>
    </source>
</evidence>
<dbReference type="OrthoDB" id="6336515at2"/>
<dbReference type="SUPFAM" id="SSF47336">
    <property type="entry name" value="ACP-like"/>
    <property type="match status" value="1"/>
</dbReference>
<dbReference type="RefSeq" id="WP_070125189.1">
    <property type="nucleotide sequence ID" value="NZ_MDHN01000020.1"/>
</dbReference>
<dbReference type="EMBL" id="MDHN01000020">
    <property type="protein sequence ID" value="OFC71051.1"/>
    <property type="molecule type" value="Genomic_DNA"/>
</dbReference>
<proteinExistence type="predicted"/>
<gene>
    <name evidence="1" type="ORF">BFC18_10070</name>
</gene>
<sequence length="82" mass="9223">MSSQQEIITSLRATLTKVCKKDFSTIETDAPLNLDSINRISLIVELEWVHDIEIESDELDPEVFETLNALSTYVEGQVAARV</sequence>
<evidence type="ECO:0008006" key="3">
    <source>
        <dbReference type="Google" id="ProtNLM"/>
    </source>
</evidence>
<reference evidence="1 2" key="1">
    <citation type="submission" date="2016-08" db="EMBL/GenBank/DDBJ databases">
        <authorList>
            <person name="Seilhamer J.J."/>
        </authorList>
    </citation>
    <scope>NUCLEOTIDE SEQUENCE [LARGE SCALE GENOMIC DNA]</scope>
    <source>
        <strain evidence="1 2">KCTC 42603</strain>
    </source>
</reference>
<evidence type="ECO:0000313" key="1">
    <source>
        <dbReference type="EMBL" id="OFC71051.1"/>
    </source>
</evidence>
<dbReference type="InterPro" id="IPR036736">
    <property type="entry name" value="ACP-like_sf"/>
</dbReference>
<keyword evidence="2" id="KW-1185">Reference proteome</keyword>
<organism evidence="1 2">
    <name type="scientific">Alteromonas confluentis</name>
    <dbReference type="NCBI Taxonomy" id="1656094"/>
    <lineage>
        <taxon>Bacteria</taxon>
        <taxon>Pseudomonadati</taxon>
        <taxon>Pseudomonadota</taxon>
        <taxon>Gammaproteobacteria</taxon>
        <taxon>Alteromonadales</taxon>
        <taxon>Alteromonadaceae</taxon>
        <taxon>Alteromonas/Salinimonas group</taxon>
        <taxon>Alteromonas</taxon>
    </lineage>
</organism>
<dbReference type="Gene3D" id="1.10.1200.10">
    <property type="entry name" value="ACP-like"/>
    <property type="match status" value="1"/>
</dbReference>
<dbReference type="Proteomes" id="UP000175691">
    <property type="component" value="Unassembled WGS sequence"/>
</dbReference>
<dbReference type="STRING" id="1656094.BFC18_10070"/>